<name>A0ABS5ZA18_9GAMM</name>
<dbReference type="NCBIfam" id="NF008935">
    <property type="entry name" value="PRK12292.1-1"/>
    <property type="match status" value="1"/>
</dbReference>
<comment type="subcellular location">
    <subcellularLocation>
        <location evidence="1 8">Cytoplasm</location>
    </subcellularLocation>
</comment>
<keyword evidence="11" id="KW-1185">Reference proteome</keyword>
<dbReference type="PANTHER" id="PTHR43707">
    <property type="entry name" value="HISTIDYL-TRNA SYNTHETASE"/>
    <property type="match status" value="1"/>
</dbReference>
<dbReference type="GO" id="GO:0016757">
    <property type="term" value="F:glycosyltransferase activity"/>
    <property type="evidence" value="ECO:0007669"/>
    <property type="project" value="UniProtKB-KW"/>
</dbReference>
<evidence type="ECO:0000256" key="7">
    <source>
        <dbReference type="ARBA" id="ARBA00025246"/>
    </source>
</evidence>
<keyword evidence="8" id="KW-0368">Histidine biosynthesis</keyword>
<protein>
    <recommendedName>
        <fullName evidence="5 8">ATP phosphoribosyltransferase regulatory subunit</fullName>
    </recommendedName>
</protein>
<evidence type="ECO:0000256" key="8">
    <source>
        <dbReference type="HAMAP-Rule" id="MF_00125"/>
    </source>
</evidence>
<comment type="caution">
    <text evidence="10">The sequence shown here is derived from an EMBL/GenBank/DDBJ whole genome shotgun (WGS) entry which is preliminary data.</text>
</comment>
<gene>
    <name evidence="8" type="primary">hisZ</name>
    <name evidence="10" type="ORF">KCG35_07510</name>
</gene>
<evidence type="ECO:0000256" key="6">
    <source>
        <dbReference type="ARBA" id="ARBA00022490"/>
    </source>
</evidence>
<dbReference type="EMBL" id="JAGSOY010000012">
    <property type="protein sequence ID" value="MBU2710903.1"/>
    <property type="molecule type" value="Genomic_DNA"/>
</dbReference>
<comment type="subunit">
    <text evidence="4 8">Heteromultimer composed of HisG and HisZ subunits.</text>
</comment>
<dbReference type="PANTHER" id="PTHR43707:SF1">
    <property type="entry name" value="HISTIDINE--TRNA LIGASE, MITOCHONDRIAL-RELATED"/>
    <property type="match status" value="1"/>
</dbReference>
<keyword evidence="10" id="KW-0328">Glycosyltransferase</keyword>
<dbReference type="RefSeq" id="WP_215819067.1">
    <property type="nucleotide sequence ID" value="NZ_JAGSOY010000012.1"/>
</dbReference>
<proteinExistence type="inferred from homology"/>
<sequence>MTVADRWLLPDGIDEVLPPDAMQVEELRRLLLDLYHSWGYDLVIPSHIEYLDSLLTESNHDLELQMFKVTDQLTGRMMALRADTTPSVARIDAHKLGKEGPVRLCYCGSVFHTKPCSLAASRSPIQVGAELYGHAGIASDLEVINLMLATLALVGLDDVCVGMGHAGIWKGVLANTDLSKTDQEELHLLMQRKALPELHDFIQQKVSDTTLASMLQMLPTLCGDIDVLQQAKSSLAPAGEQVLNALTQLEEIASGIQQVNPKVTLYFDLSEQRGFDYHTGILFAAYTAGQGQAVAQGGRYDGVGACYGRSRPATGFSTDLKVLLNLLTAEMTQSEKSIWAPVGVDRVVVDELRQRGERVICALPDAQTCPESLGCDRQLVHTDEQWQVLPL</sequence>
<keyword evidence="8" id="KW-0028">Amino-acid biosynthesis</keyword>
<dbReference type="NCBIfam" id="NF009086">
    <property type="entry name" value="PRK12421.1"/>
    <property type="match status" value="1"/>
</dbReference>
<evidence type="ECO:0000256" key="5">
    <source>
        <dbReference type="ARBA" id="ARBA00020397"/>
    </source>
</evidence>
<dbReference type="InterPro" id="IPR045864">
    <property type="entry name" value="aa-tRNA-synth_II/BPL/LPL"/>
</dbReference>
<dbReference type="InterPro" id="IPR004516">
    <property type="entry name" value="HisRS/HisZ"/>
</dbReference>
<reference evidence="10 11" key="1">
    <citation type="submission" date="2021-04" db="EMBL/GenBank/DDBJ databases">
        <authorList>
            <person name="Pira H."/>
            <person name="Risdian C."/>
            <person name="Wink J."/>
        </authorList>
    </citation>
    <scope>NUCLEOTIDE SEQUENCE [LARGE SCALE GENOMIC DNA]</scope>
    <source>
        <strain evidence="10 11">WH53</strain>
    </source>
</reference>
<evidence type="ECO:0000259" key="9">
    <source>
        <dbReference type="Pfam" id="PF13393"/>
    </source>
</evidence>
<comment type="pathway">
    <text evidence="2 8">Amino-acid biosynthesis; L-histidine biosynthesis; L-histidine from 5-phospho-alpha-D-ribose 1-diphosphate: step 1/9.</text>
</comment>
<dbReference type="Gene3D" id="3.30.930.10">
    <property type="entry name" value="Bira Bifunctional Protein, Domain 2"/>
    <property type="match status" value="1"/>
</dbReference>
<comment type="function">
    <text evidence="7 8">Required for the first step of histidine biosynthesis. May allow the feedback regulation of ATP phosphoribosyltransferase activity by histidine.</text>
</comment>
<dbReference type="Proteomes" id="UP000690515">
    <property type="component" value="Unassembled WGS sequence"/>
</dbReference>
<dbReference type="PIRSF" id="PIRSF001549">
    <property type="entry name" value="His-tRNA_synth"/>
    <property type="match status" value="1"/>
</dbReference>
<evidence type="ECO:0000256" key="2">
    <source>
        <dbReference type="ARBA" id="ARBA00004667"/>
    </source>
</evidence>
<feature type="domain" description="Class II Histidinyl-tRNA synthetase (HisRS)-like catalytic core" evidence="9">
    <location>
        <begin position="12"/>
        <end position="322"/>
    </location>
</feature>
<dbReference type="SUPFAM" id="SSF55681">
    <property type="entry name" value="Class II aaRS and biotin synthetases"/>
    <property type="match status" value="1"/>
</dbReference>
<evidence type="ECO:0000313" key="11">
    <source>
        <dbReference type="Proteomes" id="UP000690515"/>
    </source>
</evidence>
<organism evidence="10 11">
    <name type="scientific">Zooshikella harenae</name>
    <dbReference type="NCBI Taxonomy" id="2827238"/>
    <lineage>
        <taxon>Bacteria</taxon>
        <taxon>Pseudomonadati</taxon>
        <taxon>Pseudomonadota</taxon>
        <taxon>Gammaproteobacteria</taxon>
        <taxon>Oceanospirillales</taxon>
        <taxon>Zooshikellaceae</taxon>
        <taxon>Zooshikella</taxon>
    </lineage>
</organism>
<dbReference type="InterPro" id="IPR004517">
    <property type="entry name" value="HisZ"/>
</dbReference>
<dbReference type="InterPro" id="IPR041715">
    <property type="entry name" value="HisRS-like_core"/>
</dbReference>
<comment type="similarity">
    <text evidence="3 8">Belongs to the class-II aminoacyl-tRNA synthetase family. HisZ subfamily.</text>
</comment>
<dbReference type="NCBIfam" id="TIGR00443">
    <property type="entry name" value="hisZ_biosyn_reg"/>
    <property type="match status" value="1"/>
</dbReference>
<dbReference type="Pfam" id="PF13393">
    <property type="entry name" value="tRNA-synt_His"/>
    <property type="match status" value="1"/>
</dbReference>
<keyword evidence="10" id="KW-0808">Transferase</keyword>
<dbReference type="CDD" id="cd00773">
    <property type="entry name" value="HisRS-like_core"/>
    <property type="match status" value="1"/>
</dbReference>
<dbReference type="HAMAP" id="MF_00125">
    <property type="entry name" value="HisZ"/>
    <property type="match status" value="1"/>
</dbReference>
<evidence type="ECO:0000256" key="3">
    <source>
        <dbReference type="ARBA" id="ARBA00005539"/>
    </source>
</evidence>
<keyword evidence="6 8" id="KW-0963">Cytoplasm</keyword>
<evidence type="ECO:0000256" key="4">
    <source>
        <dbReference type="ARBA" id="ARBA00011496"/>
    </source>
</evidence>
<comment type="miscellaneous">
    <text evidence="8">This function is generally fulfilled by the C-terminal part of HisG, which is missing in some bacteria such as this one.</text>
</comment>
<evidence type="ECO:0000256" key="1">
    <source>
        <dbReference type="ARBA" id="ARBA00004496"/>
    </source>
</evidence>
<accession>A0ABS5ZA18</accession>
<evidence type="ECO:0000313" key="10">
    <source>
        <dbReference type="EMBL" id="MBU2710903.1"/>
    </source>
</evidence>